<dbReference type="GO" id="GO:0005524">
    <property type="term" value="F:ATP binding"/>
    <property type="evidence" value="ECO:0007669"/>
    <property type="project" value="UniProtKB-UniRule"/>
</dbReference>
<dbReference type="PANTHER" id="PTHR44329">
    <property type="entry name" value="SERINE/THREONINE-PROTEIN KINASE TNNI3K-RELATED"/>
    <property type="match status" value="1"/>
</dbReference>
<keyword evidence="3" id="KW-0418">Kinase</keyword>
<dbReference type="InterPro" id="IPR011009">
    <property type="entry name" value="Kinase-like_dom_sf"/>
</dbReference>
<dbReference type="Pfam" id="PF07714">
    <property type="entry name" value="PK_Tyr_Ser-Thr"/>
    <property type="match status" value="1"/>
</dbReference>
<dbReference type="SUPFAM" id="SSF56112">
    <property type="entry name" value="Protein kinase-like (PK-like)"/>
    <property type="match status" value="1"/>
</dbReference>
<comment type="caution">
    <text evidence="3">The sequence shown here is derived from an EMBL/GenBank/DDBJ whole genome shotgun (WGS) entry which is preliminary data.</text>
</comment>
<feature type="domain" description="Protein kinase" evidence="2">
    <location>
        <begin position="26"/>
        <end position="277"/>
    </location>
</feature>
<keyword evidence="3" id="KW-0808">Transferase</keyword>
<dbReference type="Gene3D" id="1.10.510.10">
    <property type="entry name" value="Transferase(Phosphotransferase) domain 1"/>
    <property type="match status" value="1"/>
</dbReference>
<sequence length="277" mass="32640">MTNIQEEWLEKAILERHINFIDYNKFTDPIMIGEGGFGKVYKYEWKDCELTIALKCLKVNTSIDKKLIKDFIDELKILRSVSCHQNIITFYGVTKDSNGNYNMILEYANEGTLREYLKTCFTRLQWTDKLRIAKEIAHGLLFLHENNIIHRDLHSKNILIHESKPKITDFGLSKQINETSKTSTAFGMPAYIEPQFLIDQTYKRDKRSDIYSFGVILWEISSGRPPFQTFELKMVKLYIHLYKGNREEPIKDTPHQYIELYKQCWDNDPVNRPGNLL</sequence>
<keyword evidence="1" id="KW-0067">ATP-binding</keyword>
<dbReference type="PROSITE" id="PS00107">
    <property type="entry name" value="PROTEIN_KINASE_ATP"/>
    <property type="match status" value="1"/>
</dbReference>
<accession>A0A397VG45</accession>
<proteinExistence type="predicted"/>
<dbReference type="PIRSF" id="PIRSF000654">
    <property type="entry name" value="Integrin-linked_kinase"/>
    <property type="match status" value="1"/>
</dbReference>
<dbReference type="EMBL" id="QKWP01000361">
    <property type="protein sequence ID" value="RIB21434.1"/>
    <property type="molecule type" value="Genomic_DNA"/>
</dbReference>
<dbReference type="AlphaFoldDB" id="A0A397VG45"/>
<dbReference type="InterPro" id="IPR001245">
    <property type="entry name" value="Ser-Thr/Tyr_kinase_cat_dom"/>
</dbReference>
<dbReference type="PRINTS" id="PR00109">
    <property type="entry name" value="TYRKINASE"/>
</dbReference>
<dbReference type="Proteomes" id="UP000266673">
    <property type="component" value="Unassembled WGS sequence"/>
</dbReference>
<evidence type="ECO:0000259" key="2">
    <source>
        <dbReference type="PROSITE" id="PS50011"/>
    </source>
</evidence>
<feature type="binding site" evidence="1">
    <location>
        <position position="55"/>
    </location>
    <ligand>
        <name>ATP</name>
        <dbReference type="ChEBI" id="CHEBI:30616"/>
    </ligand>
</feature>
<organism evidence="3 4">
    <name type="scientific">Gigaspora rosea</name>
    <dbReference type="NCBI Taxonomy" id="44941"/>
    <lineage>
        <taxon>Eukaryota</taxon>
        <taxon>Fungi</taxon>
        <taxon>Fungi incertae sedis</taxon>
        <taxon>Mucoromycota</taxon>
        <taxon>Glomeromycotina</taxon>
        <taxon>Glomeromycetes</taxon>
        <taxon>Diversisporales</taxon>
        <taxon>Gigasporaceae</taxon>
        <taxon>Gigaspora</taxon>
    </lineage>
</organism>
<evidence type="ECO:0000313" key="3">
    <source>
        <dbReference type="EMBL" id="RIB21434.1"/>
    </source>
</evidence>
<dbReference type="OrthoDB" id="10261027at2759"/>
<name>A0A397VG45_9GLOM</name>
<evidence type="ECO:0000256" key="1">
    <source>
        <dbReference type="PROSITE-ProRule" id="PRU10141"/>
    </source>
</evidence>
<dbReference type="STRING" id="44941.A0A397VG45"/>
<keyword evidence="4" id="KW-1185">Reference proteome</keyword>
<keyword evidence="1" id="KW-0547">Nucleotide-binding</keyword>
<gene>
    <name evidence="3" type="ORF">C2G38_2140663</name>
</gene>
<evidence type="ECO:0000313" key="4">
    <source>
        <dbReference type="Proteomes" id="UP000266673"/>
    </source>
</evidence>
<protein>
    <submittedName>
        <fullName evidence="3">Kinase-like domain-containing protein</fullName>
    </submittedName>
</protein>
<dbReference type="GO" id="GO:0004674">
    <property type="term" value="F:protein serine/threonine kinase activity"/>
    <property type="evidence" value="ECO:0007669"/>
    <property type="project" value="TreeGrafter"/>
</dbReference>
<dbReference type="InterPro" id="IPR017441">
    <property type="entry name" value="Protein_kinase_ATP_BS"/>
</dbReference>
<dbReference type="PROSITE" id="PS50011">
    <property type="entry name" value="PROTEIN_KINASE_DOM"/>
    <property type="match status" value="1"/>
</dbReference>
<dbReference type="InterPro" id="IPR051681">
    <property type="entry name" value="Ser/Thr_Kinases-Pseudokinases"/>
</dbReference>
<dbReference type="InterPro" id="IPR000719">
    <property type="entry name" value="Prot_kinase_dom"/>
</dbReference>
<reference evidence="3 4" key="1">
    <citation type="submission" date="2018-06" db="EMBL/GenBank/DDBJ databases">
        <title>Comparative genomics reveals the genomic features of Rhizophagus irregularis, R. cerebriforme, R. diaphanum and Gigaspora rosea, and their symbiotic lifestyle signature.</title>
        <authorList>
            <person name="Morin E."/>
            <person name="San Clemente H."/>
            <person name="Chen E.C.H."/>
            <person name="De La Providencia I."/>
            <person name="Hainaut M."/>
            <person name="Kuo A."/>
            <person name="Kohler A."/>
            <person name="Murat C."/>
            <person name="Tang N."/>
            <person name="Roy S."/>
            <person name="Loubradou J."/>
            <person name="Henrissat B."/>
            <person name="Grigoriev I.V."/>
            <person name="Corradi N."/>
            <person name="Roux C."/>
            <person name="Martin F.M."/>
        </authorList>
    </citation>
    <scope>NUCLEOTIDE SEQUENCE [LARGE SCALE GENOMIC DNA]</scope>
    <source>
        <strain evidence="3 4">DAOM 194757</strain>
    </source>
</reference>